<feature type="region of interest" description="Disordered" evidence="1">
    <location>
        <begin position="32"/>
        <end position="52"/>
    </location>
</feature>
<sequence length="311" mass="34545">MPRIVAFSPATANARSALFDVDDDDDRVARQIKLSARPRPVTPKSDRQSGAAAADSIGSLLSDICLDNRQREPDSDEDQHRMEYARSVYPLVFSKRSQCPVEWRRMPRSGLDLSAVYIDLVPPSHAVFTPCTASDLVNQCGIGKCHLQACLEVLPRFYWLMISTPVGLLQAGVVTDRRGFPIVNRGPDVAAQYLLDLPRKARRQANLTSVVLLLMTLQGLPERISARTAISHPGSSIQHDPFRVVLCQASSAVPMQYFFTGPHLAKDRRLRTLPDQVDRRLQCQSASSPEDLVAVMSIDEGRRTCIWVSNP</sequence>
<evidence type="ECO:0000313" key="3">
    <source>
        <dbReference type="EMBL" id="SPQ94393.1"/>
    </source>
</evidence>
<evidence type="ECO:0000256" key="1">
    <source>
        <dbReference type="SAM" id="MobiDB-lite"/>
    </source>
</evidence>
<geneLocation type="mitochondrion" evidence="3"/>
<evidence type="ECO:0000313" key="4">
    <source>
        <dbReference type="Proteomes" id="UP000039324"/>
    </source>
</evidence>
<dbReference type="EMBL" id="CDSF01000152">
    <property type="protein sequence ID" value="CEP03607.1"/>
    <property type="molecule type" value="Genomic_DNA"/>
</dbReference>
<proteinExistence type="predicted"/>
<dbReference type="AlphaFoldDB" id="A0A0G4J7Z3"/>
<keyword evidence="3" id="KW-0496">Mitochondrion</keyword>
<dbReference type="Proteomes" id="UP000039324">
    <property type="component" value="Unassembled WGS sequence"/>
</dbReference>
<evidence type="ECO:0000313" key="2">
    <source>
        <dbReference type="EMBL" id="CEP03607.1"/>
    </source>
</evidence>
<dbReference type="EMBL" id="OVEO01000002">
    <property type="protein sequence ID" value="SPQ94393.1"/>
    <property type="molecule type" value="Genomic_DNA"/>
</dbReference>
<accession>A0A0G4J7Z3</accession>
<gene>
    <name evidence="2" type="ORF">PBRA_009492</name>
    <name evidence="3" type="ORF">PLBR_LOCUS1608</name>
</gene>
<name>A0A0G4J7Z3_PLABS</name>
<evidence type="ECO:0000313" key="5">
    <source>
        <dbReference type="Proteomes" id="UP000290189"/>
    </source>
</evidence>
<reference evidence="2 4" key="1">
    <citation type="submission" date="2015-02" db="EMBL/GenBank/DDBJ databases">
        <authorList>
            <person name="Chooi Y.-H."/>
        </authorList>
    </citation>
    <scope>NUCLEOTIDE SEQUENCE [LARGE SCALE GENOMIC DNA]</scope>
    <source>
        <strain evidence="2">E3</strain>
    </source>
</reference>
<reference evidence="3 5" key="2">
    <citation type="submission" date="2018-03" db="EMBL/GenBank/DDBJ databases">
        <authorList>
            <person name="Fogelqvist J."/>
        </authorList>
    </citation>
    <scope>NUCLEOTIDE SEQUENCE [LARGE SCALE GENOMIC DNA]</scope>
</reference>
<dbReference type="Proteomes" id="UP000290189">
    <property type="component" value="Unassembled WGS sequence"/>
</dbReference>
<protein>
    <submittedName>
        <fullName evidence="2">Uncharacterized protein</fullName>
    </submittedName>
</protein>
<keyword evidence="4" id="KW-1185">Reference proteome</keyword>
<organism evidence="2 4">
    <name type="scientific">Plasmodiophora brassicae</name>
    <name type="common">Clubroot disease agent</name>
    <dbReference type="NCBI Taxonomy" id="37360"/>
    <lineage>
        <taxon>Eukaryota</taxon>
        <taxon>Sar</taxon>
        <taxon>Rhizaria</taxon>
        <taxon>Endomyxa</taxon>
        <taxon>Phytomyxea</taxon>
        <taxon>Plasmodiophorida</taxon>
        <taxon>Plasmodiophoridae</taxon>
        <taxon>Plasmodiophora</taxon>
    </lineage>
</organism>